<dbReference type="Proteomes" id="UP000429607">
    <property type="component" value="Unassembled WGS sequence"/>
</dbReference>
<organism evidence="3 5">
    <name type="scientific">Phytophthora rubi</name>
    <dbReference type="NCBI Taxonomy" id="129364"/>
    <lineage>
        <taxon>Eukaryota</taxon>
        <taxon>Sar</taxon>
        <taxon>Stramenopiles</taxon>
        <taxon>Oomycota</taxon>
        <taxon>Peronosporomycetes</taxon>
        <taxon>Peronosporales</taxon>
        <taxon>Peronosporaceae</taxon>
        <taxon>Phytophthora</taxon>
    </lineage>
</organism>
<feature type="region of interest" description="Disordered" evidence="1">
    <location>
        <begin position="74"/>
        <end position="172"/>
    </location>
</feature>
<feature type="compositionally biased region" description="Basic and acidic residues" evidence="1">
    <location>
        <begin position="162"/>
        <end position="172"/>
    </location>
</feature>
<accession>A0A6A3M8S4</accession>
<evidence type="ECO:0000313" key="3">
    <source>
        <dbReference type="EMBL" id="KAE9026390.1"/>
    </source>
</evidence>
<name>A0A6A3M8S4_9STRA</name>
<dbReference type="Proteomes" id="UP000434957">
    <property type="component" value="Unassembled WGS sequence"/>
</dbReference>
<reference evidence="3 5" key="1">
    <citation type="submission" date="2018-09" db="EMBL/GenBank/DDBJ databases">
        <title>Genomic investigation of the strawberry pathogen Phytophthora fragariae indicates pathogenicity is determined by transcriptional variation in three key races.</title>
        <authorList>
            <person name="Adams T.M."/>
            <person name="Armitage A.D."/>
            <person name="Sobczyk M.K."/>
            <person name="Bates H.J."/>
            <person name="Dunwell J.M."/>
            <person name="Nellist C.F."/>
            <person name="Harrison R.J."/>
        </authorList>
    </citation>
    <scope>NUCLEOTIDE SEQUENCE [LARGE SCALE GENOMIC DNA]</scope>
    <source>
        <strain evidence="3 5">SCRP249</strain>
        <strain evidence="4 6">SCRP333</strain>
    </source>
</reference>
<feature type="region of interest" description="Disordered" evidence="1">
    <location>
        <begin position="250"/>
        <end position="296"/>
    </location>
</feature>
<feature type="domain" description="Retrovirus-related Pol polyprotein from transposon TNT 1-94-like beta-barrel" evidence="2">
    <location>
        <begin position="321"/>
        <end position="405"/>
    </location>
</feature>
<evidence type="ECO:0000313" key="4">
    <source>
        <dbReference type="EMBL" id="KAE9335562.1"/>
    </source>
</evidence>
<evidence type="ECO:0000256" key="1">
    <source>
        <dbReference type="SAM" id="MobiDB-lite"/>
    </source>
</evidence>
<dbReference type="EMBL" id="QXFT01000799">
    <property type="protein sequence ID" value="KAE9335562.1"/>
    <property type="molecule type" value="Genomic_DNA"/>
</dbReference>
<feature type="compositionally biased region" description="Low complexity" evidence="1">
    <location>
        <begin position="130"/>
        <end position="146"/>
    </location>
</feature>
<feature type="compositionally biased region" description="Basic and acidic residues" evidence="1">
    <location>
        <begin position="74"/>
        <end position="84"/>
    </location>
</feature>
<dbReference type="InterPro" id="IPR054722">
    <property type="entry name" value="PolX-like_BBD"/>
</dbReference>
<keyword evidence="6" id="KW-1185">Reference proteome</keyword>
<feature type="compositionally biased region" description="Polar residues" evidence="1">
    <location>
        <begin position="90"/>
        <end position="110"/>
    </location>
</feature>
<sequence>MLRPDEPVREYIADLLKMQRELAENNDPISDSRLAKIMLTKVHTVYPVIADEVTEKLRRDPGYKYTVRDARGRLENTEIQRAQRDPVSGGATSSRGLSTHAQANAVQQHRNNGKRPCRSSSRQRGGKYGGNKSSGSSTSRSSWSGERMSKKKKSSKCNACGEKGHWRGDPECKQGKLQTLCGTGDQAVQPFGGAVLRQQAPHRSQDRVVECMTSRADDEVGSNETCIASSQSLTMADVLAVLGPQAAKQMQKKLQARSSASGMPARALSPQYSPTSPPSSPVATSTQYSPTTPASPDFEVNAAVVQRDQRVPAMQADEMEWLLDSGSQVNLCGDLACFSYIERGSSSNLLMACGQTEAMQASGSVVFRVTNGVSGQWEPRRLDEVHYSPNARVNLIRIGYMRACGFKLEFNDDQSTAWLCKGGLKLRFDCHDMLYRMRVKWSVRLVGAVEQRKNAMGLLHNRIGHVNMKLIRELASRKVDFGLNVNMQSLKDYECVPCLSAKFKRTTYKRGPNR</sequence>
<evidence type="ECO:0000259" key="2">
    <source>
        <dbReference type="Pfam" id="PF22936"/>
    </source>
</evidence>
<evidence type="ECO:0000313" key="5">
    <source>
        <dbReference type="Proteomes" id="UP000429607"/>
    </source>
</evidence>
<evidence type="ECO:0000313" key="6">
    <source>
        <dbReference type="Proteomes" id="UP000434957"/>
    </source>
</evidence>
<protein>
    <recommendedName>
        <fullName evidence="2">Retrovirus-related Pol polyprotein from transposon TNT 1-94-like beta-barrel domain-containing protein</fullName>
    </recommendedName>
</protein>
<proteinExistence type="predicted"/>
<dbReference type="EMBL" id="QXFV01000783">
    <property type="protein sequence ID" value="KAE9026390.1"/>
    <property type="molecule type" value="Genomic_DNA"/>
</dbReference>
<dbReference type="AlphaFoldDB" id="A0A6A3M8S4"/>
<dbReference type="Pfam" id="PF22936">
    <property type="entry name" value="Pol_BBD"/>
    <property type="match status" value="1"/>
</dbReference>
<comment type="caution">
    <text evidence="3">The sequence shown here is derived from an EMBL/GenBank/DDBJ whole genome shotgun (WGS) entry which is preliminary data.</text>
</comment>
<gene>
    <name evidence="3" type="ORF">PR001_g12212</name>
    <name evidence="4" type="ORF">PR003_g12950</name>
</gene>